<dbReference type="GO" id="GO:0008168">
    <property type="term" value="F:methyltransferase activity"/>
    <property type="evidence" value="ECO:0007669"/>
    <property type="project" value="UniProtKB-KW"/>
</dbReference>
<organism evidence="7">
    <name type="scientific">candidate division WS2 bacterium ADurb.Bin280</name>
    <dbReference type="NCBI Taxonomy" id="1852829"/>
    <lineage>
        <taxon>Bacteria</taxon>
        <taxon>candidate division WS2</taxon>
    </lineage>
</organism>
<evidence type="ECO:0000256" key="3">
    <source>
        <dbReference type="ARBA" id="ARBA00022603"/>
    </source>
</evidence>
<evidence type="ECO:0000256" key="5">
    <source>
        <dbReference type="ARBA" id="ARBA00022691"/>
    </source>
</evidence>
<evidence type="ECO:0000256" key="1">
    <source>
        <dbReference type="ARBA" id="ARBA00022490"/>
    </source>
</evidence>
<dbReference type="EC" id="2.1.1.198" evidence="7"/>
<dbReference type="Gene3D" id="3.40.1010.10">
    <property type="entry name" value="Cobalt-precorrin-4 Transmethylase, Domain 1"/>
    <property type="match status" value="1"/>
</dbReference>
<evidence type="ECO:0000256" key="4">
    <source>
        <dbReference type="ARBA" id="ARBA00022679"/>
    </source>
</evidence>
<evidence type="ECO:0000259" key="6">
    <source>
        <dbReference type="Pfam" id="PF00590"/>
    </source>
</evidence>
<dbReference type="AlphaFoldDB" id="A0A1V5SD93"/>
<protein>
    <submittedName>
        <fullName evidence="7">Ribosomal RNA small subunit methyltransferase I</fullName>
        <ecNumber evidence="7">2.1.1.198</ecNumber>
    </submittedName>
</protein>
<gene>
    <name evidence="7" type="primary">rsmI</name>
    <name evidence="7" type="ORF">BWY43_00689</name>
</gene>
<evidence type="ECO:0000313" key="7">
    <source>
        <dbReference type="EMBL" id="OQA52002.1"/>
    </source>
</evidence>
<name>A0A1V5SD93_9BACT</name>
<feature type="domain" description="Tetrapyrrole methylase" evidence="6">
    <location>
        <begin position="1"/>
        <end position="197"/>
    </location>
</feature>
<dbReference type="GO" id="GO:0032259">
    <property type="term" value="P:methylation"/>
    <property type="evidence" value="ECO:0007669"/>
    <property type="project" value="UniProtKB-KW"/>
</dbReference>
<dbReference type="Gene3D" id="3.30.950.10">
    <property type="entry name" value="Methyltransferase, Cobalt-precorrin-4 Transmethylase, Domain 2"/>
    <property type="match status" value="1"/>
</dbReference>
<keyword evidence="1" id="KW-0963">Cytoplasm</keyword>
<dbReference type="InterPro" id="IPR014776">
    <property type="entry name" value="4pyrrole_Mease_sub2"/>
</dbReference>
<reference evidence="7" key="1">
    <citation type="submission" date="2017-02" db="EMBL/GenBank/DDBJ databases">
        <title>Delving into the versatile metabolic prowess of the omnipresent phylum Bacteroidetes.</title>
        <authorList>
            <person name="Nobu M.K."/>
            <person name="Mei R."/>
            <person name="Narihiro T."/>
            <person name="Kuroda K."/>
            <person name="Liu W.-T."/>
        </authorList>
    </citation>
    <scope>NUCLEOTIDE SEQUENCE</scope>
    <source>
        <strain evidence="7">ADurb.Bin280</strain>
    </source>
</reference>
<keyword evidence="5" id="KW-0949">S-adenosyl-L-methionine</keyword>
<dbReference type="InterPro" id="IPR008189">
    <property type="entry name" value="rRNA_ssu_MeTfrase_I"/>
</dbReference>
<dbReference type="EMBL" id="MWBO01000052">
    <property type="protein sequence ID" value="OQA52002.1"/>
    <property type="molecule type" value="Genomic_DNA"/>
</dbReference>
<proteinExistence type="predicted"/>
<dbReference type="CDD" id="cd11648">
    <property type="entry name" value="RsmI"/>
    <property type="match status" value="1"/>
</dbReference>
<dbReference type="GO" id="GO:0006364">
    <property type="term" value="P:rRNA processing"/>
    <property type="evidence" value="ECO:0007669"/>
    <property type="project" value="UniProtKB-KW"/>
</dbReference>
<evidence type="ECO:0000256" key="2">
    <source>
        <dbReference type="ARBA" id="ARBA00022552"/>
    </source>
</evidence>
<keyword evidence="4 7" id="KW-0808">Transferase</keyword>
<dbReference type="Pfam" id="PF00590">
    <property type="entry name" value="TP_methylase"/>
    <property type="match status" value="1"/>
</dbReference>
<dbReference type="InterPro" id="IPR000878">
    <property type="entry name" value="4pyrrol_Mease"/>
</dbReference>
<dbReference type="NCBIfam" id="TIGR00096">
    <property type="entry name" value="16S rRNA (cytidine(1402)-2'-O)-methyltransferase"/>
    <property type="match status" value="1"/>
</dbReference>
<keyword evidence="2" id="KW-0698">rRNA processing</keyword>
<dbReference type="SUPFAM" id="SSF53790">
    <property type="entry name" value="Tetrapyrrole methylase"/>
    <property type="match status" value="1"/>
</dbReference>
<dbReference type="InterPro" id="IPR035996">
    <property type="entry name" value="4pyrrol_Methylase_sf"/>
</dbReference>
<dbReference type="PIRSF" id="PIRSF005917">
    <property type="entry name" value="MTase_YraL"/>
    <property type="match status" value="1"/>
</dbReference>
<comment type="caution">
    <text evidence="7">The sequence shown here is derived from an EMBL/GenBank/DDBJ whole genome shotgun (WGS) entry which is preliminary data.</text>
</comment>
<dbReference type="PANTHER" id="PTHR46111:SF1">
    <property type="entry name" value="RIBOSOMAL RNA SMALL SUBUNIT METHYLTRANSFERASE I"/>
    <property type="match status" value="1"/>
</dbReference>
<sequence>MFYFIAGPIGNLKDVTLRSLEVIKQCDYLLCEDTRQSAKILSHYNINKKLVSFNQYSGHKIETILEDLRQGKTIGLLSDAGTTGLCDPGGLLAQSILHSGLELSCLPGPSALTALICVAPFPCSEFTFIGYFPKKKGRNKMVEEFKKSKKPVFFFESPHRIHSTLALLKKEMPDRCILIGRELTKKFEQIIYKEISQIEEEELIAKGEFVLAIAPCQENKNIG</sequence>
<dbReference type="Proteomes" id="UP000485367">
    <property type="component" value="Unassembled WGS sequence"/>
</dbReference>
<dbReference type="InterPro" id="IPR014777">
    <property type="entry name" value="4pyrrole_Mease_sub1"/>
</dbReference>
<dbReference type="PANTHER" id="PTHR46111">
    <property type="entry name" value="RIBOSOMAL RNA SMALL SUBUNIT METHYLTRANSFERASE I"/>
    <property type="match status" value="1"/>
</dbReference>
<accession>A0A1V5SD93</accession>
<keyword evidence="3 7" id="KW-0489">Methyltransferase</keyword>